<keyword evidence="9" id="KW-1185">Reference proteome</keyword>
<keyword evidence="3" id="KW-0547">Nucleotide-binding</keyword>
<dbReference type="InterPro" id="IPR000719">
    <property type="entry name" value="Prot_kinase_dom"/>
</dbReference>
<accession>A0AAP0KSR2</accession>
<dbReference type="GO" id="GO:0004674">
    <property type="term" value="F:protein serine/threonine kinase activity"/>
    <property type="evidence" value="ECO:0007669"/>
    <property type="project" value="UniProtKB-KW"/>
</dbReference>
<proteinExistence type="predicted"/>
<dbReference type="PANTHER" id="PTHR43895">
    <property type="entry name" value="CALCIUM/CALMODULIN-DEPENDENT PROTEIN KINASE KINASE-RELATED"/>
    <property type="match status" value="1"/>
</dbReference>
<protein>
    <recommendedName>
        <fullName evidence="7">Protein kinase domain-containing protein</fullName>
    </recommendedName>
</protein>
<keyword evidence="6" id="KW-0472">Membrane</keyword>
<evidence type="ECO:0000256" key="6">
    <source>
        <dbReference type="SAM" id="Phobius"/>
    </source>
</evidence>
<evidence type="ECO:0000313" key="8">
    <source>
        <dbReference type="EMBL" id="KAK9158016.1"/>
    </source>
</evidence>
<evidence type="ECO:0000313" key="9">
    <source>
        <dbReference type="Proteomes" id="UP001419268"/>
    </source>
</evidence>
<evidence type="ECO:0000256" key="2">
    <source>
        <dbReference type="ARBA" id="ARBA00022679"/>
    </source>
</evidence>
<feature type="domain" description="Protein kinase" evidence="7">
    <location>
        <begin position="1"/>
        <end position="187"/>
    </location>
</feature>
<dbReference type="PROSITE" id="PS50011">
    <property type="entry name" value="PROTEIN_KINASE_DOM"/>
    <property type="match status" value="1"/>
</dbReference>
<comment type="caution">
    <text evidence="8">The sequence shown here is derived from an EMBL/GenBank/DDBJ whole genome shotgun (WGS) entry which is preliminary data.</text>
</comment>
<keyword evidence="1" id="KW-0723">Serine/threonine-protein kinase</keyword>
<keyword evidence="5" id="KW-0067">ATP-binding</keyword>
<evidence type="ECO:0000256" key="4">
    <source>
        <dbReference type="ARBA" id="ARBA00022777"/>
    </source>
</evidence>
<dbReference type="PANTHER" id="PTHR43895:SF104">
    <property type="entry name" value="CBL-INTERACTING SERINE_THREONINE-PROTEIN KINASE 3"/>
    <property type="match status" value="1"/>
</dbReference>
<keyword evidence="2" id="KW-0808">Transferase</keyword>
<dbReference type="AlphaFoldDB" id="A0AAP0KSR2"/>
<dbReference type="InterPro" id="IPR008271">
    <property type="entry name" value="Ser/Thr_kinase_AS"/>
</dbReference>
<sequence length="187" mass="20752">MGLGAAWRVADISKGSTIVIFGLGTVGLLIKLEIETMKLIKHPNVVQLYGVMGSKTKIFIVLEFVTGGELFNKIVNQGRMGEDEAKRYFQQLINVVDYCHSSVYHLDLKPKNLLLDARRNLKVSYFGLSALSKQVRDDDLLHTTCGTSIYGPFSTIEAMMVQRRTCSHVGLSCLCCSQVTCLSMNLI</sequence>
<dbReference type="GO" id="GO:0007165">
    <property type="term" value="P:signal transduction"/>
    <property type="evidence" value="ECO:0007669"/>
    <property type="project" value="TreeGrafter"/>
</dbReference>
<gene>
    <name evidence="8" type="ORF">Scep_004590</name>
</gene>
<keyword evidence="6" id="KW-0812">Transmembrane</keyword>
<dbReference type="InterPro" id="IPR011009">
    <property type="entry name" value="Kinase-like_dom_sf"/>
</dbReference>
<feature type="transmembrane region" description="Helical" evidence="6">
    <location>
        <begin position="12"/>
        <end position="32"/>
    </location>
</feature>
<evidence type="ECO:0000256" key="1">
    <source>
        <dbReference type="ARBA" id="ARBA00022527"/>
    </source>
</evidence>
<reference evidence="8 9" key="1">
    <citation type="submission" date="2024-01" db="EMBL/GenBank/DDBJ databases">
        <title>Genome assemblies of Stephania.</title>
        <authorList>
            <person name="Yang L."/>
        </authorList>
    </citation>
    <scope>NUCLEOTIDE SEQUENCE [LARGE SCALE GENOMIC DNA]</scope>
    <source>
        <strain evidence="8">JXDWG</strain>
        <tissue evidence="8">Leaf</tissue>
    </source>
</reference>
<organism evidence="8 9">
    <name type="scientific">Stephania cephalantha</name>
    <dbReference type="NCBI Taxonomy" id="152367"/>
    <lineage>
        <taxon>Eukaryota</taxon>
        <taxon>Viridiplantae</taxon>
        <taxon>Streptophyta</taxon>
        <taxon>Embryophyta</taxon>
        <taxon>Tracheophyta</taxon>
        <taxon>Spermatophyta</taxon>
        <taxon>Magnoliopsida</taxon>
        <taxon>Ranunculales</taxon>
        <taxon>Menispermaceae</taxon>
        <taxon>Menispermoideae</taxon>
        <taxon>Cissampelideae</taxon>
        <taxon>Stephania</taxon>
    </lineage>
</organism>
<dbReference type="SUPFAM" id="SSF56112">
    <property type="entry name" value="Protein kinase-like (PK-like)"/>
    <property type="match status" value="1"/>
</dbReference>
<evidence type="ECO:0000256" key="5">
    <source>
        <dbReference type="ARBA" id="ARBA00022840"/>
    </source>
</evidence>
<name>A0AAP0KSR2_9MAGN</name>
<evidence type="ECO:0000256" key="3">
    <source>
        <dbReference type="ARBA" id="ARBA00022741"/>
    </source>
</evidence>
<dbReference type="Gene3D" id="1.10.510.10">
    <property type="entry name" value="Transferase(Phosphotransferase) domain 1"/>
    <property type="match status" value="1"/>
</dbReference>
<dbReference type="PROSITE" id="PS00108">
    <property type="entry name" value="PROTEIN_KINASE_ST"/>
    <property type="match status" value="1"/>
</dbReference>
<dbReference type="EMBL" id="JBBNAG010000002">
    <property type="protein sequence ID" value="KAK9158016.1"/>
    <property type="molecule type" value="Genomic_DNA"/>
</dbReference>
<dbReference type="Proteomes" id="UP001419268">
    <property type="component" value="Unassembled WGS sequence"/>
</dbReference>
<evidence type="ECO:0000259" key="7">
    <source>
        <dbReference type="PROSITE" id="PS50011"/>
    </source>
</evidence>
<dbReference type="Pfam" id="PF00069">
    <property type="entry name" value="Pkinase"/>
    <property type="match status" value="1"/>
</dbReference>
<dbReference type="GO" id="GO:0005524">
    <property type="term" value="F:ATP binding"/>
    <property type="evidence" value="ECO:0007669"/>
    <property type="project" value="UniProtKB-KW"/>
</dbReference>
<keyword evidence="4" id="KW-0418">Kinase</keyword>
<keyword evidence="6" id="KW-1133">Transmembrane helix</keyword>
<dbReference type="SMART" id="SM00220">
    <property type="entry name" value="S_TKc"/>
    <property type="match status" value="1"/>
</dbReference>